<evidence type="ECO:0000256" key="1">
    <source>
        <dbReference type="SAM" id="MobiDB-lite"/>
    </source>
</evidence>
<feature type="region of interest" description="Disordered" evidence="1">
    <location>
        <begin position="273"/>
        <end position="359"/>
    </location>
</feature>
<name>A0A6A4H520_9AGAR</name>
<feature type="transmembrane region" description="Helical" evidence="2">
    <location>
        <begin position="177"/>
        <end position="198"/>
    </location>
</feature>
<feature type="compositionally biased region" description="Polar residues" evidence="1">
    <location>
        <begin position="283"/>
        <end position="301"/>
    </location>
</feature>
<evidence type="ECO:0000259" key="3">
    <source>
        <dbReference type="Pfam" id="PF20152"/>
    </source>
</evidence>
<accession>A0A6A4H520</accession>
<dbReference type="Pfam" id="PF20152">
    <property type="entry name" value="DUF6534"/>
    <property type="match status" value="1"/>
</dbReference>
<organism evidence="4 5">
    <name type="scientific">Gymnopus androsaceus JB14</name>
    <dbReference type="NCBI Taxonomy" id="1447944"/>
    <lineage>
        <taxon>Eukaryota</taxon>
        <taxon>Fungi</taxon>
        <taxon>Dikarya</taxon>
        <taxon>Basidiomycota</taxon>
        <taxon>Agaricomycotina</taxon>
        <taxon>Agaricomycetes</taxon>
        <taxon>Agaricomycetidae</taxon>
        <taxon>Agaricales</taxon>
        <taxon>Marasmiineae</taxon>
        <taxon>Omphalotaceae</taxon>
        <taxon>Gymnopus</taxon>
    </lineage>
</organism>
<sequence>MSSSSTASSAAIPLIQGITLDNTLGAAFIGYSFACVIFGILTIQVFNYYQRFATSDSPKLKILVGVVWSLEIFHLALVSHAVYHYTISLFGSLLDIFTEPLIWSLVIQVLIAAISGSIVKVTFVVRVWRVSHRNILITGVIATIVLVQFGFILGFTIESQIPIDKCFGVVHAKNQSSLALATGALADALIALSLSFYLRKMRTGFTEPDSLVNRLTSYAVNTGALTSTMSLLTLILFDAKPHTFQFMGVYFVLSKTFAVSFMCTLNTRKQLKNDKAEEDAPDHSTTTFILDSVSGSGTVNHPQPYMLKEETSPSPVGGRKLEEASGSSWNEAEHTSPEVTRNADISFPMDRKDRTIVNQ</sequence>
<dbReference type="InterPro" id="IPR045339">
    <property type="entry name" value="DUF6534"/>
</dbReference>
<protein>
    <recommendedName>
        <fullName evidence="3">DUF6534 domain-containing protein</fullName>
    </recommendedName>
</protein>
<proteinExistence type="predicted"/>
<feature type="transmembrane region" description="Helical" evidence="2">
    <location>
        <begin position="27"/>
        <end position="48"/>
    </location>
</feature>
<gene>
    <name evidence="4" type="ORF">BT96DRAFT_999990</name>
</gene>
<feature type="transmembrane region" description="Helical" evidence="2">
    <location>
        <begin position="60"/>
        <end position="82"/>
    </location>
</feature>
<feature type="transmembrane region" description="Helical" evidence="2">
    <location>
        <begin position="135"/>
        <end position="157"/>
    </location>
</feature>
<evidence type="ECO:0000313" key="4">
    <source>
        <dbReference type="EMBL" id="KAE9392876.1"/>
    </source>
</evidence>
<keyword evidence="2" id="KW-0812">Transmembrane</keyword>
<evidence type="ECO:0000256" key="2">
    <source>
        <dbReference type="SAM" id="Phobius"/>
    </source>
</evidence>
<reference evidence="4" key="1">
    <citation type="journal article" date="2019" name="Environ. Microbiol.">
        <title>Fungal ecological strategies reflected in gene transcription - a case study of two litter decomposers.</title>
        <authorList>
            <person name="Barbi F."/>
            <person name="Kohler A."/>
            <person name="Barry K."/>
            <person name="Baskaran P."/>
            <person name="Daum C."/>
            <person name="Fauchery L."/>
            <person name="Ihrmark K."/>
            <person name="Kuo A."/>
            <person name="LaButti K."/>
            <person name="Lipzen A."/>
            <person name="Morin E."/>
            <person name="Grigoriev I.V."/>
            <person name="Henrissat B."/>
            <person name="Lindahl B."/>
            <person name="Martin F."/>
        </authorList>
    </citation>
    <scope>NUCLEOTIDE SEQUENCE</scope>
    <source>
        <strain evidence="4">JB14</strain>
    </source>
</reference>
<feature type="transmembrane region" description="Helical" evidence="2">
    <location>
        <begin position="102"/>
        <end position="123"/>
    </location>
</feature>
<evidence type="ECO:0000313" key="5">
    <source>
        <dbReference type="Proteomes" id="UP000799118"/>
    </source>
</evidence>
<keyword evidence="5" id="KW-1185">Reference proteome</keyword>
<feature type="domain" description="DUF6534" evidence="3">
    <location>
        <begin position="184"/>
        <end position="269"/>
    </location>
</feature>
<keyword evidence="2" id="KW-0472">Membrane</keyword>
<dbReference type="OrthoDB" id="3190888at2759"/>
<dbReference type="PANTHER" id="PTHR40465">
    <property type="entry name" value="CHROMOSOME 1, WHOLE GENOME SHOTGUN SEQUENCE"/>
    <property type="match status" value="1"/>
</dbReference>
<dbReference type="EMBL" id="ML769586">
    <property type="protein sequence ID" value="KAE9392876.1"/>
    <property type="molecule type" value="Genomic_DNA"/>
</dbReference>
<feature type="transmembrane region" description="Helical" evidence="2">
    <location>
        <begin position="243"/>
        <end position="265"/>
    </location>
</feature>
<feature type="transmembrane region" description="Helical" evidence="2">
    <location>
        <begin position="218"/>
        <end position="237"/>
    </location>
</feature>
<dbReference type="Proteomes" id="UP000799118">
    <property type="component" value="Unassembled WGS sequence"/>
</dbReference>
<keyword evidence="2" id="KW-1133">Transmembrane helix</keyword>
<feature type="compositionally biased region" description="Basic and acidic residues" evidence="1">
    <location>
        <begin position="349"/>
        <end position="359"/>
    </location>
</feature>
<dbReference type="AlphaFoldDB" id="A0A6A4H520"/>
<dbReference type="PANTHER" id="PTHR40465:SF1">
    <property type="entry name" value="DUF6534 DOMAIN-CONTAINING PROTEIN"/>
    <property type="match status" value="1"/>
</dbReference>